<gene>
    <name evidence="1" type="ORF">HB980_15505</name>
</gene>
<organism evidence="1 2">
    <name type="scientific">Yersinia massiliensis</name>
    <dbReference type="NCBI Taxonomy" id="419257"/>
    <lineage>
        <taxon>Bacteria</taxon>
        <taxon>Pseudomonadati</taxon>
        <taxon>Pseudomonadota</taxon>
        <taxon>Gammaproteobacteria</taxon>
        <taxon>Enterobacterales</taxon>
        <taxon>Yersiniaceae</taxon>
        <taxon>Yersinia</taxon>
    </lineage>
</organism>
<dbReference type="InterPro" id="IPR036397">
    <property type="entry name" value="RNaseH_sf"/>
</dbReference>
<dbReference type="GO" id="GO:0003676">
    <property type="term" value="F:nucleic acid binding"/>
    <property type="evidence" value="ECO:0007669"/>
    <property type="project" value="InterPro"/>
</dbReference>
<reference evidence="1" key="1">
    <citation type="submission" date="2020-03" db="EMBL/GenBank/DDBJ databases">
        <authorList>
            <person name="Kislichkina A."/>
            <person name="Dentovskaya S."/>
            <person name="Shaikhutdinov R."/>
            <person name="Ivanov S."/>
            <person name="Sizova A."/>
            <person name="Solomentsev V."/>
            <person name="Bogun A."/>
        </authorList>
    </citation>
    <scope>NUCLEOTIDE SEQUENCE</scope>
    <source>
        <strain evidence="1">SCPM-O-B-8025</strain>
    </source>
</reference>
<sequence length="164" mass="19422">MLIFIDTEYTNPSVPELISIGMVSEDGQYQFYAELDDFDSTLCNRFVTENVLPQLNLTYKMSRKELTSKLYSWFLTLPRSITICADDFLDVKLLTDLFVERPINLNVGWFDLRYLINTSIYHDAVCHYHDKYGPWHHALNDAKAHRIGWLAWMDNRKRQLYSKE</sequence>
<comment type="caution">
    <text evidence="1">The sequence shown here is derived from an EMBL/GenBank/DDBJ whole genome shotgun (WGS) entry which is preliminary data.</text>
</comment>
<name>A0AA90XXF2_9GAMM</name>
<dbReference type="RefSeq" id="WP_050287509.1">
    <property type="nucleotide sequence ID" value="NZ_CP110790.1"/>
</dbReference>
<proteinExistence type="predicted"/>
<evidence type="ECO:0000313" key="1">
    <source>
        <dbReference type="EMBL" id="NIL27946.1"/>
    </source>
</evidence>
<accession>A0AA90XXF2</accession>
<evidence type="ECO:0000313" key="2">
    <source>
        <dbReference type="Proteomes" id="UP000698240"/>
    </source>
</evidence>
<dbReference type="SUPFAM" id="SSF53098">
    <property type="entry name" value="Ribonuclease H-like"/>
    <property type="match status" value="1"/>
</dbReference>
<dbReference type="AlphaFoldDB" id="A0AA90XXF2"/>
<dbReference type="Gene3D" id="3.30.420.10">
    <property type="entry name" value="Ribonuclease H-like superfamily/Ribonuclease H"/>
    <property type="match status" value="1"/>
</dbReference>
<protein>
    <submittedName>
        <fullName evidence="1">Uncharacterized protein</fullName>
    </submittedName>
</protein>
<dbReference type="Proteomes" id="UP000698240">
    <property type="component" value="Unassembled WGS sequence"/>
</dbReference>
<dbReference type="EMBL" id="JAASAN010000006">
    <property type="protein sequence ID" value="NIL27946.1"/>
    <property type="molecule type" value="Genomic_DNA"/>
</dbReference>
<dbReference type="InterPro" id="IPR012337">
    <property type="entry name" value="RNaseH-like_sf"/>
</dbReference>